<gene>
    <name evidence="1" type="ORF">SARC_03299</name>
</gene>
<sequence length="224" mass="25355">MGGAQSQHFVRVSDDMDPLEFMSMVFNSEDLGTAKLSYHEVSEPEHNATLIMHPDMVYQARWKYRVNSSRITMLRMVVAVKDFNDPTDKRGVSDIPKPVNGKVPFSEFGDTVLHFLTDFPIGPEEKQPVPYDISVWTKFAPKAYGPETRVAAWFYLCDQADNVLIYYTHDRVVSVTYGVINKPPFSVPLIQAPDITSRSRKHVEHCSPGLFHTVSSNALNLFKG</sequence>
<dbReference type="RefSeq" id="XP_014158398.1">
    <property type="nucleotide sequence ID" value="XM_014302923.1"/>
</dbReference>
<protein>
    <submittedName>
        <fullName evidence="1">Uncharacterized protein</fullName>
    </submittedName>
</protein>
<dbReference type="Proteomes" id="UP000054560">
    <property type="component" value="Unassembled WGS sequence"/>
</dbReference>
<accession>A0A0L0G6I7</accession>
<keyword evidence="2" id="KW-1185">Reference proteome</keyword>
<dbReference type="AlphaFoldDB" id="A0A0L0G6I7"/>
<reference evidence="1 2" key="1">
    <citation type="submission" date="2011-02" db="EMBL/GenBank/DDBJ databases">
        <title>The Genome Sequence of Sphaeroforma arctica JP610.</title>
        <authorList>
            <consortium name="The Broad Institute Genome Sequencing Platform"/>
            <person name="Russ C."/>
            <person name="Cuomo C."/>
            <person name="Young S.K."/>
            <person name="Zeng Q."/>
            <person name="Gargeya S."/>
            <person name="Alvarado L."/>
            <person name="Berlin A."/>
            <person name="Chapman S.B."/>
            <person name="Chen Z."/>
            <person name="Freedman E."/>
            <person name="Gellesch M."/>
            <person name="Goldberg J."/>
            <person name="Griggs A."/>
            <person name="Gujja S."/>
            <person name="Heilman E."/>
            <person name="Heiman D."/>
            <person name="Howarth C."/>
            <person name="Mehta T."/>
            <person name="Neiman D."/>
            <person name="Pearson M."/>
            <person name="Roberts A."/>
            <person name="Saif S."/>
            <person name="Shea T."/>
            <person name="Shenoy N."/>
            <person name="Sisk P."/>
            <person name="Stolte C."/>
            <person name="Sykes S."/>
            <person name="White J."/>
            <person name="Yandava C."/>
            <person name="Burger G."/>
            <person name="Gray M.W."/>
            <person name="Holland P.W.H."/>
            <person name="King N."/>
            <person name="Lang F.B.F."/>
            <person name="Roger A.J."/>
            <person name="Ruiz-Trillo I."/>
            <person name="Haas B."/>
            <person name="Nusbaum C."/>
            <person name="Birren B."/>
        </authorList>
    </citation>
    <scope>NUCLEOTIDE SEQUENCE [LARGE SCALE GENOMIC DNA]</scope>
    <source>
        <strain evidence="1 2">JP610</strain>
    </source>
</reference>
<feature type="non-terminal residue" evidence="1">
    <location>
        <position position="224"/>
    </location>
</feature>
<name>A0A0L0G6I7_9EUKA</name>
<organism evidence="1 2">
    <name type="scientific">Sphaeroforma arctica JP610</name>
    <dbReference type="NCBI Taxonomy" id="667725"/>
    <lineage>
        <taxon>Eukaryota</taxon>
        <taxon>Ichthyosporea</taxon>
        <taxon>Ichthyophonida</taxon>
        <taxon>Sphaeroforma</taxon>
    </lineage>
</organism>
<evidence type="ECO:0000313" key="1">
    <source>
        <dbReference type="EMBL" id="KNC84496.1"/>
    </source>
</evidence>
<proteinExistence type="predicted"/>
<evidence type="ECO:0000313" key="2">
    <source>
        <dbReference type="Proteomes" id="UP000054560"/>
    </source>
</evidence>
<dbReference type="GeneID" id="25903803"/>
<dbReference type="EMBL" id="KQ241761">
    <property type="protein sequence ID" value="KNC84496.1"/>
    <property type="molecule type" value="Genomic_DNA"/>
</dbReference>